<dbReference type="InterPro" id="IPR043777">
    <property type="entry name" value="DUF5719"/>
</dbReference>
<gene>
    <name evidence="2" type="ORF">EDD31_0452</name>
</gene>
<accession>A0A3N2BA23</accession>
<keyword evidence="3" id="KW-1185">Reference proteome</keyword>
<evidence type="ECO:0000313" key="3">
    <source>
        <dbReference type="Proteomes" id="UP000280668"/>
    </source>
</evidence>
<dbReference type="EMBL" id="RKHK01000001">
    <property type="protein sequence ID" value="ROR72105.1"/>
    <property type="molecule type" value="Genomic_DNA"/>
</dbReference>
<dbReference type="Proteomes" id="UP000280668">
    <property type="component" value="Unassembled WGS sequence"/>
</dbReference>
<dbReference type="AlphaFoldDB" id="A0A3N2BA23"/>
<organism evidence="2 3">
    <name type="scientific">Bogoriella caseilytica</name>
    <dbReference type="NCBI Taxonomy" id="56055"/>
    <lineage>
        <taxon>Bacteria</taxon>
        <taxon>Bacillati</taxon>
        <taxon>Actinomycetota</taxon>
        <taxon>Actinomycetes</taxon>
        <taxon>Micrococcales</taxon>
        <taxon>Bogoriellaceae</taxon>
        <taxon>Bogoriella</taxon>
    </lineage>
</organism>
<feature type="compositionally biased region" description="Acidic residues" evidence="1">
    <location>
        <begin position="296"/>
        <end position="317"/>
    </location>
</feature>
<dbReference type="Pfam" id="PF18986">
    <property type="entry name" value="DUF5719"/>
    <property type="match status" value="1"/>
</dbReference>
<sequence length="523" mass="52264">MRILRVLARVVSAVVLLAAAVGAIILAEQYPPAAPATVTGEATAVSAGPLSLVCAGPLELTTGEQIAIDPETDADPDLLVPASRTEVFTLARDGNGSSDAAEAEYQLEGDTPEGLTVMGDLRAAQIDDPESGGILEAQAVGGAAALAAGASVTMTEAGDLRGLAGTSCQRPASATYLVGGSGDVGSSTRLTLTNTGTTSATASVTLWSSLGEVPAPQLDEISLAPGESEHLLLEAISSDPDLAVRVESPGGQVSAYAQELRLDGIVPAGADLFGPAAPPAPDFLIPGVLLTSAAEDGADPDEAEEEEAEEGEADELAPETPARLRLVNPGESEARATVQLLGESGPVDLPGAENVTIDPGAVLELSLAVVDPGAYAVHVVADEPLTGAVQLARTGTPGPLDPSTAPVDRAWAPAVSPAAAALIPLPALADATVLMSNNGAEAADVTLAAIEGDGSMGAPETVEIDPWSTRVIDAEGHALLVQTDGAVSAAAVLRADAADGELITVATPVPDAAEDLAVRVTVR</sequence>
<dbReference type="RefSeq" id="WP_170163153.1">
    <property type="nucleotide sequence ID" value="NZ_RKHK01000001.1"/>
</dbReference>
<proteinExistence type="predicted"/>
<comment type="caution">
    <text evidence="2">The sequence shown here is derived from an EMBL/GenBank/DDBJ whole genome shotgun (WGS) entry which is preliminary data.</text>
</comment>
<name>A0A3N2BA23_9MICO</name>
<reference evidence="2 3" key="1">
    <citation type="submission" date="2018-11" db="EMBL/GenBank/DDBJ databases">
        <title>Sequencing the genomes of 1000 actinobacteria strains.</title>
        <authorList>
            <person name="Klenk H.-P."/>
        </authorList>
    </citation>
    <scope>NUCLEOTIDE SEQUENCE [LARGE SCALE GENOMIC DNA]</scope>
    <source>
        <strain evidence="2 3">DSM 11294</strain>
    </source>
</reference>
<protein>
    <submittedName>
        <fullName evidence="2">Uncharacterized protein</fullName>
    </submittedName>
</protein>
<feature type="region of interest" description="Disordered" evidence="1">
    <location>
        <begin position="295"/>
        <end position="321"/>
    </location>
</feature>
<evidence type="ECO:0000256" key="1">
    <source>
        <dbReference type="SAM" id="MobiDB-lite"/>
    </source>
</evidence>
<evidence type="ECO:0000313" key="2">
    <source>
        <dbReference type="EMBL" id="ROR72105.1"/>
    </source>
</evidence>